<dbReference type="PANTHER" id="PTHR35908:SF1">
    <property type="entry name" value="CONSERVED PROTEIN"/>
    <property type="match status" value="1"/>
</dbReference>
<dbReference type="CDD" id="cd06587">
    <property type="entry name" value="VOC"/>
    <property type="match status" value="1"/>
</dbReference>
<dbReference type="InterPro" id="IPR041581">
    <property type="entry name" value="Glyoxalase_6"/>
</dbReference>
<reference evidence="2 3" key="1">
    <citation type="submission" date="2019-03" db="EMBL/GenBank/DDBJ databases">
        <title>Draft genome sequences of novel Actinobacteria.</title>
        <authorList>
            <person name="Sahin N."/>
            <person name="Ay H."/>
            <person name="Saygin H."/>
        </authorList>
    </citation>
    <scope>NUCLEOTIDE SEQUENCE [LARGE SCALE GENOMIC DNA]</scope>
    <source>
        <strain evidence="2 3">JCM 30547</strain>
    </source>
</reference>
<dbReference type="Pfam" id="PF18029">
    <property type="entry name" value="Glyoxalase_6"/>
    <property type="match status" value="1"/>
</dbReference>
<name>A0A4R4P0C6_9ACTN</name>
<evidence type="ECO:0000313" key="2">
    <source>
        <dbReference type="EMBL" id="TDC14030.1"/>
    </source>
</evidence>
<dbReference type="PANTHER" id="PTHR35908">
    <property type="entry name" value="HYPOTHETICAL FUSION PROTEIN"/>
    <property type="match status" value="1"/>
</dbReference>
<evidence type="ECO:0000313" key="3">
    <source>
        <dbReference type="Proteomes" id="UP000295075"/>
    </source>
</evidence>
<dbReference type="RefSeq" id="WP_132416329.1">
    <property type="nucleotide sequence ID" value="NZ_SMKA01000485.1"/>
</dbReference>
<dbReference type="EMBL" id="SMKA01000485">
    <property type="protein sequence ID" value="TDC14030.1"/>
    <property type="molecule type" value="Genomic_DNA"/>
</dbReference>
<dbReference type="Gene3D" id="3.10.180.10">
    <property type="entry name" value="2,3-Dihydroxybiphenyl 1,2-Dioxygenase, domain 1"/>
    <property type="match status" value="1"/>
</dbReference>
<dbReference type="InterPro" id="IPR029068">
    <property type="entry name" value="Glyas_Bleomycin-R_OHBP_Dase"/>
</dbReference>
<gene>
    <name evidence="2" type="ORF">E1261_44350</name>
</gene>
<organism evidence="2 3">
    <name type="scientific">Kribbella albertanoniae</name>
    <dbReference type="NCBI Taxonomy" id="1266829"/>
    <lineage>
        <taxon>Bacteria</taxon>
        <taxon>Bacillati</taxon>
        <taxon>Actinomycetota</taxon>
        <taxon>Actinomycetes</taxon>
        <taxon>Propionibacteriales</taxon>
        <taxon>Kribbellaceae</taxon>
        <taxon>Kribbella</taxon>
    </lineage>
</organism>
<sequence length="110" mass="12063">MGLTLGAIILNVPDTAQGSTFWSQALGYTPQASNPDFLVPPDRAATRLHLDSTDRTHLDLWVTPDTTVEAEIARLEALGARLVEDWTYPEDADFTVLQSPDGTLFCIIHP</sequence>
<dbReference type="AlphaFoldDB" id="A0A4R4P0C6"/>
<accession>A0A4R4P0C6</accession>
<dbReference type="SUPFAM" id="SSF54593">
    <property type="entry name" value="Glyoxalase/Bleomycin resistance protein/Dihydroxybiphenyl dioxygenase"/>
    <property type="match status" value="1"/>
</dbReference>
<keyword evidence="3" id="KW-1185">Reference proteome</keyword>
<dbReference type="Proteomes" id="UP000295075">
    <property type="component" value="Unassembled WGS sequence"/>
</dbReference>
<proteinExistence type="predicted"/>
<comment type="caution">
    <text evidence="2">The sequence shown here is derived from an EMBL/GenBank/DDBJ whole genome shotgun (WGS) entry which is preliminary data.</text>
</comment>
<evidence type="ECO:0000259" key="1">
    <source>
        <dbReference type="Pfam" id="PF18029"/>
    </source>
</evidence>
<dbReference type="OrthoDB" id="3823476at2"/>
<protein>
    <submittedName>
        <fullName evidence="2">VOC family protein</fullName>
    </submittedName>
</protein>
<feature type="domain" description="Glyoxalase-like" evidence="1">
    <location>
        <begin position="8"/>
        <end position="108"/>
    </location>
</feature>